<dbReference type="PROSITE" id="PS50600">
    <property type="entry name" value="ULP_PROTEASE"/>
    <property type="match status" value="1"/>
</dbReference>
<dbReference type="EMBL" id="OZ004254">
    <property type="protein sequence ID" value="CAK7897667.1"/>
    <property type="molecule type" value="Genomic_DNA"/>
</dbReference>
<dbReference type="PANTHER" id="PTHR46468:SF1">
    <property type="entry name" value="SENTRIN-SPECIFIC PROTEASE 8"/>
    <property type="match status" value="1"/>
</dbReference>
<accession>A0ABP0E7Z9</accession>
<keyword evidence="8" id="KW-1185">Reference proteome</keyword>
<dbReference type="SUPFAM" id="SSF54001">
    <property type="entry name" value="Cysteine proteinases"/>
    <property type="match status" value="1"/>
</dbReference>
<dbReference type="Pfam" id="PF02902">
    <property type="entry name" value="Peptidase_C48"/>
    <property type="match status" value="1"/>
</dbReference>
<name>A0ABP0E7Z9_9ASCO</name>
<evidence type="ECO:0000256" key="5">
    <source>
        <dbReference type="SAM" id="MobiDB-lite"/>
    </source>
</evidence>
<comment type="similarity">
    <text evidence="1">Belongs to the peptidase C48 family.</text>
</comment>
<keyword evidence="4" id="KW-0788">Thiol protease</keyword>
<dbReference type="InterPro" id="IPR003653">
    <property type="entry name" value="Peptidase_C48_C"/>
</dbReference>
<evidence type="ECO:0000313" key="8">
    <source>
        <dbReference type="Proteomes" id="UP001497600"/>
    </source>
</evidence>
<evidence type="ECO:0000256" key="4">
    <source>
        <dbReference type="ARBA" id="ARBA00022807"/>
    </source>
</evidence>
<evidence type="ECO:0000256" key="2">
    <source>
        <dbReference type="ARBA" id="ARBA00022670"/>
    </source>
</evidence>
<keyword evidence="2" id="KW-0645">Protease</keyword>
<evidence type="ECO:0000313" key="7">
    <source>
        <dbReference type="EMBL" id="CAK7897667.1"/>
    </source>
</evidence>
<dbReference type="PANTHER" id="PTHR46468">
    <property type="entry name" value="SENTRIN-SPECIFIC PROTEASE 8"/>
    <property type="match status" value="1"/>
</dbReference>
<sequence length="381" mass="43974">MLVYSSRKGFAIGSTGTSESVPESMSLQGCGLDRLQWSDLFENPQSDDNDVDVAEVGGDEVDKSSKKLTRQQKREQRQMKKINAAQKRKAKREQELHNASASTNSSTDISHNPYDTKLKIKSVYSKILELSKQEGNNASVDHKIIQYHSIALYKSDLEHILPEEWLCDNNISFVYESICNLVIKEFAHSHEIYLLFPSLVQLFLHMPFDRSDPSILEAMLPMKELKRSKLIFIPMNYIDDFQSVDMEGDNNGDHWFLCVLCLLNNKLYVYDSMYSEDDDDSLLFELCKRLQLCKGLISNQRKIDIVKMNCAQQDNFDDCGVFLLMFTAILVGRLIEGTDEEQDRDVSLDIKTERPDPLQGRLFIFNLIHQLYRTQTRINRQ</sequence>
<dbReference type="InterPro" id="IPR038765">
    <property type="entry name" value="Papain-like_cys_pep_sf"/>
</dbReference>
<dbReference type="InterPro" id="IPR044613">
    <property type="entry name" value="Nep1/2-like"/>
</dbReference>
<protein>
    <recommendedName>
        <fullName evidence="6">Ubiquitin-like protease family profile domain-containing protein</fullName>
    </recommendedName>
</protein>
<dbReference type="Proteomes" id="UP001497600">
    <property type="component" value="Chromosome B"/>
</dbReference>
<feature type="compositionally biased region" description="Polar residues" evidence="5">
    <location>
        <begin position="97"/>
        <end position="110"/>
    </location>
</feature>
<reference evidence="7 8" key="1">
    <citation type="submission" date="2024-01" db="EMBL/GenBank/DDBJ databases">
        <authorList>
            <consortium name="Genoscope - CEA"/>
            <person name="William W."/>
        </authorList>
    </citation>
    <scope>NUCLEOTIDE SEQUENCE [LARGE SCALE GENOMIC DNA]</scope>
    <source>
        <strain evidence="7 8">29B2s-10</strain>
    </source>
</reference>
<evidence type="ECO:0000259" key="6">
    <source>
        <dbReference type="PROSITE" id="PS50600"/>
    </source>
</evidence>
<feature type="region of interest" description="Disordered" evidence="5">
    <location>
        <begin position="41"/>
        <end position="111"/>
    </location>
</feature>
<evidence type="ECO:0000256" key="3">
    <source>
        <dbReference type="ARBA" id="ARBA00022801"/>
    </source>
</evidence>
<evidence type="ECO:0000256" key="1">
    <source>
        <dbReference type="ARBA" id="ARBA00005234"/>
    </source>
</evidence>
<dbReference type="Gene3D" id="3.40.395.10">
    <property type="entry name" value="Adenoviral Proteinase, Chain A"/>
    <property type="match status" value="1"/>
</dbReference>
<organism evidence="7 8">
    <name type="scientific">[Candida] anglica</name>
    <dbReference type="NCBI Taxonomy" id="148631"/>
    <lineage>
        <taxon>Eukaryota</taxon>
        <taxon>Fungi</taxon>
        <taxon>Dikarya</taxon>
        <taxon>Ascomycota</taxon>
        <taxon>Saccharomycotina</taxon>
        <taxon>Pichiomycetes</taxon>
        <taxon>Debaryomycetaceae</taxon>
        <taxon>Kurtzmaniella</taxon>
    </lineage>
</organism>
<proteinExistence type="inferred from homology"/>
<keyword evidence="3" id="KW-0378">Hydrolase</keyword>
<feature type="compositionally biased region" description="Acidic residues" evidence="5">
    <location>
        <begin position="45"/>
        <end position="59"/>
    </location>
</feature>
<gene>
    <name evidence="7" type="ORF">CAAN4_B10814</name>
</gene>
<feature type="domain" description="Ubiquitin-like protease family profile" evidence="6">
    <location>
        <begin position="150"/>
        <end position="330"/>
    </location>
</feature>